<feature type="region of interest" description="Disordered" evidence="6">
    <location>
        <begin position="80"/>
        <end position="99"/>
    </location>
</feature>
<dbReference type="EMBL" id="DF196820">
    <property type="protein sequence ID" value="GAD31353.1"/>
    <property type="molecule type" value="Genomic_DNA"/>
</dbReference>
<evidence type="ECO:0000256" key="4">
    <source>
        <dbReference type="ARBA" id="ARBA00022989"/>
    </source>
</evidence>
<evidence type="ECO:0000313" key="9">
    <source>
        <dbReference type="Proteomes" id="UP000030675"/>
    </source>
</evidence>
<dbReference type="RefSeq" id="WP_023934177.1">
    <property type="nucleotide sequence ID" value="NZ_DF196820.1"/>
</dbReference>
<keyword evidence="4 7" id="KW-1133">Transmembrane helix</keyword>
<evidence type="ECO:0000256" key="6">
    <source>
        <dbReference type="SAM" id="MobiDB-lite"/>
    </source>
</evidence>
<organism evidence="8 9">
    <name type="scientific">Photobacterium leiognathi lrivu.4.1</name>
    <dbReference type="NCBI Taxonomy" id="1248232"/>
    <lineage>
        <taxon>Bacteria</taxon>
        <taxon>Pseudomonadati</taxon>
        <taxon>Pseudomonadota</taxon>
        <taxon>Gammaproteobacteria</taxon>
        <taxon>Vibrionales</taxon>
        <taxon>Vibrionaceae</taxon>
        <taxon>Photobacterium</taxon>
    </lineage>
</organism>
<comment type="subcellular location">
    <subcellularLocation>
        <location evidence="1">Membrane</location>
        <topology evidence="1">Single-pass membrane protein</topology>
    </subcellularLocation>
</comment>
<feature type="transmembrane region" description="Helical" evidence="7">
    <location>
        <begin position="20"/>
        <end position="40"/>
    </location>
</feature>
<reference evidence="9" key="1">
    <citation type="submission" date="2012-12" db="EMBL/GenBank/DDBJ databases">
        <title>Genome Sequence of Photobacterium leiognathi lrivu.4.1.</title>
        <authorList>
            <person name="Urbanczyk H."/>
            <person name="Ogura Y."/>
            <person name="Hayashi T."/>
            <person name="Dunlap P.V."/>
        </authorList>
    </citation>
    <scope>NUCLEOTIDE SEQUENCE [LARGE SCALE GENOMIC DNA]</scope>
    <source>
        <strain evidence="9">lrivu.4.1</strain>
    </source>
</reference>
<dbReference type="InterPro" id="IPR005498">
    <property type="entry name" value="T4SS_VirB10/TraB/TrbI"/>
</dbReference>
<keyword evidence="5 7" id="KW-0472">Membrane</keyword>
<dbReference type="Proteomes" id="UP000030675">
    <property type="component" value="Unassembled WGS sequence"/>
</dbReference>
<sequence length="370" mass="39221">MDINLDPRKNNPTLRISNKILLVCSLIGALIFAAIIWALASKGAKSTVTDKPDDTTKAVTQDVSMGLNNVLNLAPKQALVVPPPDVPSQPNKKEEEKHTAESMLSNALTQAYLARRKAKSDAYLAALHAPTSIEIPDANTNNAMTQASEQFAQSQQQAQALTEPQPSTLEGYLNNARTALAPHTLSVGTLLPAVTLSAINSDIAGTVKAQISESIYDSATGSTLLLPQGAQLIGRYDGQVAYGQSRLPVQWYRINFPDGSKINLNGMEGADSGGQNGFSGEVNNHYWRLFGQSTLLGLIGGGAAAAVSDDNDSENSPSETVANSVINQYAQTGAAVVQKNLQISPTITVPSGYLFNIILTKDVVLPPYHG</sequence>
<dbReference type="eggNOG" id="COG2948">
    <property type="taxonomic scope" value="Bacteria"/>
</dbReference>
<proteinExistence type="inferred from homology"/>
<dbReference type="Pfam" id="PF03743">
    <property type="entry name" value="TrbI"/>
    <property type="match status" value="1"/>
</dbReference>
<evidence type="ECO:0000256" key="5">
    <source>
        <dbReference type="ARBA" id="ARBA00023136"/>
    </source>
</evidence>
<evidence type="ECO:0000256" key="1">
    <source>
        <dbReference type="ARBA" id="ARBA00004167"/>
    </source>
</evidence>
<keyword evidence="3 7" id="KW-0812">Transmembrane</keyword>
<evidence type="ECO:0000256" key="2">
    <source>
        <dbReference type="ARBA" id="ARBA00010265"/>
    </source>
</evidence>
<evidence type="ECO:0000256" key="7">
    <source>
        <dbReference type="SAM" id="Phobius"/>
    </source>
</evidence>
<dbReference type="InterPro" id="IPR042217">
    <property type="entry name" value="T4SS_VirB10/TrbI"/>
</dbReference>
<comment type="similarity">
    <text evidence="2">Belongs to the TrbI/VirB10 family.</text>
</comment>
<accession>V5F5Z6</accession>
<dbReference type="HOGENOM" id="CLU_042657_2_2_6"/>
<dbReference type="GO" id="GO:0016020">
    <property type="term" value="C:membrane"/>
    <property type="evidence" value="ECO:0007669"/>
    <property type="project" value="UniProtKB-SubCell"/>
</dbReference>
<name>V5F5Z6_PHOLE</name>
<gene>
    <name evidence="8" type="ORF">PLEI_3011</name>
</gene>
<dbReference type="Gene3D" id="2.40.128.260">
    <property type="entry name" value="Type IV secretion system, VirB10/TraB/TrbI"/>
    <property type="match status" value="1"/>
</dbReference>
<protein>
    <submittedName>
        <fullName evidence="8">Uncharacterized protein</fullName>
    </submittedName>
</protein>
<evidence type="ECO:0000256" key="3">
    <source>
        <dbReference type="ARBA" id="ARBA00022692"/>
    </source>
</evidence>
<dbReference type="AlphaFoldDB" id="V5F5Z6"/>
<dbReference type="CDD" id="cd16429">
    <property type="entry name" value="VirB10"/>
    <property type="match status" value="1"/>
</dbReference>
<evidence type="ECO:0000313" key="8">
    <source>
        <dbReference type="EMBL" id="GAD31353.1"/>
    </source>
</evidence>